<sequence length="45" mass="4970">QVLRGIKAAKKAGLTPVKINVVVLKGINEGEILDFIYELLGAYWK</sequence>
<dbReference type="Gene3D" id="3.20.20.70">
    <property type="entry name" value="Aldolase class I"/>
    <property type="match status" value="1"/>
</dbReference>
<dbReference type="InterPro" id="IPR058240">
    <property type="entry name" value="rSAM_sf"/>
</dbReference>
<proteinExistence type="predicted"/>
<organism evidence="1">
    <name type="scientific">marine sediment metagenome</name>
    <dbReference type="NCBI Taxonomy" id="412755"/>
    <lineage>
        <taxon>unclassified sequences</taxon>
        <taxon>metagenomes</taxon>
        <taxon>ecological metagenomes</taxon>
    </lineage>
</organism>
<dbReference type="SUPFAM" id="SSF102114">
    <property type="entry name" value="Radical SAM enzymes"/>
    <property type="match status" value="1"/>
</dbReference>
<gene>
    <name evidence="1" type="ORF">S06H3_39019</name>
</gene>
<comment type="caution">
    <text evidence="1">The sequence shown here is derived from an EMBL/GenBank/DDBJ whole genome shotgun (WGS) entry which is preliminary data.</text>
</comment>
<evidence type="ECO:0000313" key="1">
    <source>
        <dbReference type="EMBL" id="GAI41250.1"/>
    </source>
</evidence>
<dbReference type="AlphaFoldDB" id="X1PQ98"/>
<evidence type="ECO:0008006" key="2">
    <source>
        <dbReference type="Google" id="ProtNLM"/>
    </source>
</evidence>
<dbReference type="EMBL" id="BARV01023828">
    <property type="protein sequence ID" value="GAI41250.1"/>
    <property type="molecule type" value="Genomic_DNA"/>
</dbReference>
<protein>
    <recommendedName>
        <fullName evidence="2">Radical SAM core domain-containing protein</fullName>
    </recommendedName>
</protein>
<reference evidence="1" key="1">
    <citation type="journal article" date="2014" name="Front. Microbiol.">
        <title>High frequency of phylogenetically diverse reductive dehalogenase-homologous genes in deep subseafloor sedimentary metagenomes.</title>
        <authorList>
            <person name="Kawai M."/>
            <person name="Futagami T."/>
            <person name="Toyoda A."/>
            <person name="Takaki Y."/>
            <person name="Nishi S."/>
            <person name="Hori S."/>
            <person name="Arai W."/>
            <person name="Tsubouchi T."/>
            <person name="Morono Y."/>
            <person name="Uchiyama I."/>
            <person name="Ito T."/>
            <person name="Fujiyama A."/>
            <person name="Inagaki F."/>
            <person name="Takami H."/>
        </authorList>
    </citation>
    <scope>NUCLEOTIDE SEQUENCE</scope>
    <source>
        <strain evidence="1">Expedition CK06-06</strain>
    </source>
</reference>
<name>X1PQ98_9ZZZZ</name>
<dbReference type="InterPro" id="IPR013785">
    <property type="entry name" value="Aldolase_TIM"/>
</dbReference>
<feature type="non-terminal residue" evidence="1">
    <location>
        <position position="1"/>
    </location>
</feature>
<accession>X1PQ98</accession>